<gene>
    <name evidence="1" type="ORF">IAB70_00560</name>
</gene>
<dbReference type="Proteomes" id="UP000824093">
    <property type="component" value="Unassembled WGS sequence"/>
</dbReference>
<dbReference type="EMBL" id="DVNH01000005">
    <property type="protein sequence ID" value="HIU51109.1"/>
    <property type="molecule type" value="Genomic_DNA"/>
</dbReference>
<comment type="caution">
    <text evidence="1">The sequence shown here is derived from an EMBL/GenBank/DDBJ whole genome shotgun (WGS) entry which is preliminary data.</text>
</comment>
<dbReference type="AlphaFoldDB" id="A0A9D1S8F9"/>
<protein>
    <submittedName>
        <fullName evidence="1">Uncharacterized protein</fullName>
    </submittedName>
</protein>
<name>A0A9D1S8F9_9FIRM</name>
<accession>A0A9D1S8F9</accession>
<sequence>MNKKLRKDEAVQEIEQVIETVKPAIPILKEGRVDDFLNEILPAIYLLEELKDDFILYDCMNLPEPRWEDAVTYAIIIAMDMGICEDDIFYDMDDLEDALRHAPKDGEAFAAYLSDGMELRELSWEMIIDCLRA</sequence>
<evidence type="ECO:0000313" key="2">
    <source>
        <dbReference type="Proteomes" id="UP000824093"/>
    </source>
</evidence>
<reference evidence="1" key="1">
    <citation type="submission" date="2020-10" db="EMBL/GenBank/DDBJ databases">
        <authorList>
            <person name="Gilroy R."/>
        </authorList>
    </citation>
    <scope>NUCLEOTIDE SEQUENCE</scope>
    <source>
        <strain evidence="1">CHK195-15760</strain>
    </source>
</reference>
<proteinExistence type="predicted"/>
<evidence type="ECO:0000313" key="1">
    <source>
        <dbReference type="EMBL" id="HIU51109.1"/>
    </source>
</evidence>
<reference evidence="1" key="2">
    <citation type="journal article" date="2021" name="PeerJ">
        <title>Extensive microbial diversity within the chicken gut microbiome revealed by metagenomics and culture.</title>
        <authorList>
            <person name="Gilroy R."/>
            <person name="Ravi A."/>
            <person name="Getino M."/>
            <person name="Pursley I."/>
            <person name="Horton D.L."/>
            <person name="Alikhan N.F."/>
            <person name="Baker D."/>
            <person name="Gharbi K."/>
            <person name="Hall N."/>
            <person name="Watson M."/>
            <person name="Adriaenssens E.M."/>
            <person name="Foster-Nyarko E."/>
            <person name="Jarju S."/>
            <person name="Secka A."/>
            <person name="Antonio M."/>
            <person name="Oren A."/>
            <person name="Chaudhuri R.R."/>
            <person name="La Ragione R."/>
            <person name="Hildebrand F."/>
            <person name="Pallen M.J."/>
        </authorList>
    </citation>
    <scope>NUCLEOTIDE SEQUENCE</scope>
    <source>
        <strain evidence="1">CHK195-15760</strain>
    </source>
</reference>
<organism evidence="1 2">
    <name type="scientific">Candidatus Merdicola faecigallinarum</name>
    <dbReference type="NCBI Taxonomy" id="2840862"/>
    <lineage>
        <taxon>Bacteria</taxon>
        <taxon>Bacillati</taxon>
        <taxon>Bacillota</taxon>
        <taxon>Clostridia</taxon>
        <taxon>Candidatus Merdicola</taxon>
    </lineage>
</organism>